<dbReference type="OrthoDB" id="284782at2759"/>
<dbReference type="Gene3D" id="2.130.10.10">
    <property type="entry name" value="YVTN repeat-like/Quinoprotein amine dehydrogenase"/>
    <property type="match status" value="1"/>
</dbReference>
<accession>J9D9H0</accession>
<dbReference type="EMBL" id="AFBI03000023">
    <property type="protein sequence ID" value="EJW04139.1"/>
    <property type="molecule type" value="Genomic_DNA"/>
</dbReference>
<reference evidence="2" key="2">
    <citation type="submission" date="2015-07" db="EMBL/GenBank/DDBJ databases">
        <title>Contrasting host-pathogen interactions and genome evolution in two generalist and specialist microsporidian pathogens of mosquitoes.</title>
        <authorList>
            <consortium name="The Broad Institute Genomics Platform"/>
            <consortium name="The Broad Institute Genome Sequencing Center for Infectious Disease"/>
            <person name="Cuomo C.A."/>
            <person name="Sanscrainte N.D."/>
            <person name="Goldberg J.M."/>
            <person name="Heiman D."/>
            <person name="Young S."/>
            <person name="Zeng Q."/>
            <person name="Becnel J.J."/>
            <person name="Birren B.W."/>
        </authorList>
    </citation>
    <scope>NUCLEOTIDE SEQUENCE [LARGE SCALE GENOMIC DNA]</scope>
    <source>
        <strain evidence="2">USNM 41457</strain>
    </source>
</reference>
<dbReference type="PANTHER" id="PTHR19920:SF0">
    <property type="entry name" value="CYTOSOLIC IRON-SULFUR PROTEIN ASSEMBLY PROTEIN CIAO1-RELATED"/>
    <property type="match status" value="1"/>
</dbReference>
<comment type="caution">
    <text evidence="1">The sequence shown here is derived from an EMBL/GenBank/DDBJ whole genome shotgun (WGS) entry which is preliminary data.</text>
</comment>
<dbReference type="InParanoid" id="J9D9H0"/>
<evidence type="ECO:0008006" key="3">
    <source>
        <dbReference type="Google" id="ProtNLM"/>
    </source>
</evidence>
<dbReference type="VEuPathDB" id="MicrosporidiaDB:EDEG_01575"/>
<evidence type="ECO:0000313" key="2">
    <source>
        <dbReference type="Proteomes" id="UP000003163"/>
    </source>
</evidence>
<protein>
    <recommendedName>
        <fullName evidence="3">Anaphase-promoting complex subunit 4 WD40 domain-containing protein</fullName>
    </recommendedName>
</protein>
<gene>
    <name evidence="1" type="ORF">EDEG_01575</name>
</gene>
<dbReference type="PANTHER" id="PTHR19920">
    <property type="entry name" value="WD40 PROTEIN CIAO1"/>
    <property type="match status" value="1"/>
</dbReference>
<organism evidence="1 2">
    <name type="scientific">Edhazardia aedis (strain USNM 41457)</name>
    <name type="common">Microsporidian parasite</name>
    <dbReference type="NCBI Taxonomy" id="1003232"/>
    <lineage>
        <taxon>Eukaryota</taxon>
        <taxon>Fungi</taxon>
        <taxon>Fungi incertae sedis</taxon>
        <taxon>Microsporidia</taxon>
        <taxon>Edhazardia</taxon>
    </lineage>
</organism>
<proteinExistence type="predicted"/>
<keyword evidence="2" id="KW-1185">Reference proteome</keyword>
<dbReference type="AlphaFoldDB" id="J9D9H0"/>
<dbReference type="OMA" id="ILCQHEK"/>
<dbReference type="GO" id="GO:0097361">
    <property type="term" value="C:cytosolic [4Fe-4S] assembly targeting complex"/>
    <property type="evidence" value="ECO:0007669"/>
    <property type="project" value="TreeGrafter"/>
</dbReference>
<dbReference type="Proteomes" id="UP000003163">
    <property type="component" value="Unassembled WGS sequence"/>
</dbReference>
<dbReference type="InterPro" id="IPR036322">
    <property type="entry name" value="WD40_repeat_dom_sf"/>
</dbReference>
<name>J9D9H0_EDHAE</name>
<reference evidence="1 2" key="1">
    <citation type="submission" date="2011-08" db="EMBL/GenBank/DDBJ databases">
        <authorList>
            <person name="Liu Z.J."/>
            <person name="Shi F.L."/>
            <person name="Lu J.Q."/>
            <person name="Li M."/>
            <person name="Wang Z.L."/>
        </authorList>
    </citation>
    <scope>NUCLEOTIDE SEQUENCE [LARGE SCALE GENOMIC DNA]</scope>
    <source>
        <strain evidence="1 2">USNM 41457</strain>
    </source>
</reference>
<dbReference type="SMART" id="SM00320">
    <property type="entry name" value="WD40"/>
    <property type="match status" value="5"/>
</dbReference>
<dbReference type="HOGENOM" id="CLU_087330_0_0_1"/>
<dbReference type="GO" id="GO:0016226">
    <property type="term" value="P:iron-sulfur cluster assembly"/>
    <property type="evidence" value="ECO:0007669"/>
    <property type="project" value="TreeGrafter"/>
</dbReference>
<dbReference type="STRING" id="1003232.J9D9H0"/>
<dbReference type="InterPro" id="IPR015943">
    <property type="entry name" value="WD40/YVTN_repeat-like_dom_sf"/>
</dbReference>
<dbReference type="SUPFAM" id="SSF50978">
    <property type="entry name" value="WD40 repeat-like"/>
    <property type="match status" value="1"/>
</dbReference>
<dbReference type="InterPro" id="IPR001680">
    <property type="entry name" value="WD40_rpt"/>
</dbReference>
<dbReference type="Pfam" id="PF00400">
    <property type="entry name" value="WD40"/>
    <property type="match status" value="1"/>
</dbReference>
<sequence length="291" mass="33598">MYKVYQKTKLSEKLMSVCIHNCKIYVGGTNKTLYEYDFNLQKRKELFKFNKSIRDISQNQDLLAAVSYDGTGAVFKNGKLFDNIEGPETEVKSVAFCDDNSCIALSTRGKQVWILSIEDIIEVDSILEEHTADVKGVKFYDERLFSYGYDNSIKMYEKAMYGDENYELIQNITDHSSTVWSLLLVEDKMFSCDHDGNIFRYKMNSNEFYDFDTSFKASLYPIYKIIQVGENLLAYICNKFTISIIDFDGNFVVNISDIHDEDINCLDYDSKNKILISCGDDGFINLIKLEI</sequence>
<evidence type="ECO:0000313" key="1">
    <source>
        <dbReference type="EMBL" id="EJW04139.1"/>
    </source>
</evidence>